<sequence length="180" mass="19777">MLVFGPWVLIETLGQRVDVIVLLGIIASTMGMFFMPQLGKWIDRFGVKKLLYADALSFIFVYLCYGALSHGFNTGTLAKVGIPVLLTCALFVIDRLSSQMGIIRTIYLKSIARDNSDVTPTLSLAMMMDHIVSIIVGITGGIAWVTFGSHYIFYAVAALSLVNLAVAILVKDPRKMEVRL</sequence>
<dbReference type="SUPFAM" id="SSF103473">
    <property type="entry name" value="MFS general substrate transporter"/>
    <property type="match status" value="1"/>
</dbReference>
<dbReference type="InterPro" id="IPR036259">
    <property type="entry name" value="MFS_trans_sf"/>
</dbReference>
<feature type="transmembrane region" description="Helical" evidence="1">
    <location>
        <begin position="151"/>
        <end position="170"/>
    </location>
</feature>
<feature type="transmembrane region" description="Helical" evidence="1">
    <location>
        <begin position="50"/>
        <end position="68"/>
    </location>
</feature>
<feature type="transmembrane region" description="Helical" evidence="1">
    <location>
        <begin position="20"/>
        <end position="38"/>
    </location>
</feature>
<keyword evidence="1" id="KW-0472">Membrane</keyword>
<organism evidence="2">
    <name type="scientific">bioreactor metagenome</name>
    <dbReference type="NCBI Taxonomy" id="1076179"/>
    <lineage>
        <taxon>unclassified sequences</taxon>
        <taxon>metagenomes</taxon>
        <taxon>ecological metagenomes</taxon>
    </lineage>
</organism>
<keyword evidence="1" id="KW-0812">Transmembrane</keyword>
<gene>
    <name evidence="2" type="ORF">SDC9_174943</name>
</gene>
<dbReference type="AlphaFoldDB" id="A0A645GNM8"/>
<protein>
    <recommendedName>
        <fullName evidence="3">Major facilitator superfamily (MFS) profile domain-containing protein</fullName>
    </recommendedName>
</protein>
<name>A0A645GNM8_9ZZZZ</name>
<feature type="transmembrane region" description="Helical" evidence="1">
    <location>
        <begin position="118"/>
        <end position="145"/>
    </location>
</feature>
<keyword evidence="1" id="KW-1133">Transmembrane helix</keyword>
<evidence type="ECO:0000313" key="2">
    <source>
        <dbReference type="EMBL" id="MPN27509.1"/>
    </source>
</evidence>
<dbReference type="EMBL" id="VSSQ01077433">
    <property type="protein sequence ID" value="MPN27509.1"/>
    <property type="molecule type" value="Genomic_DNA"/>
</dbReference>
<accession>A0A645GNM8</accession>
<proteinExistence type="predicted"/>
<evidence type="ECO:0008006" key="3">
    <source>
        <dbReference type="Google" id="ProtNLM"/>
    </source>
</evidence>
<reference evidence="2" key="1">
    <citation type="submission" date="2019-08" db="EMBL/GenBank/DDBJ databases">
        <authorList>
            <person name="Kucharzyk K."/>
            <person name="Murdoch R.W."/>
            <person name="Higgins S."/>
            <person name="Loffler F."/>
        </authorList>
    </citation>
    <scope>NUCLEOTIDE SEQUENCE</scope>
</reference>
<comment type="caution">
    <text evidence="2">The sequence shown here is derived from an EMBL/GenBank/DDBJ whole genome shotgun (WGS) entry which is preliminary data.</text>
</comment>
<dbReference type="Gene3D" id="1.20.1250.20">
    <property type="entry name" value="MFS general substrate transporter like domains"/>
    <property type="match status" value="1"/>
</dbReference>
<evidence type="ECO:0000256" key="1">
    <source>
        <dbReference type="SAM" id="Phobius"/>
    </source>
</evidence>